<dbReference type="InterPro" id="IPR027417">
    <property type="entry name" value="P-loop_NTPase"/>
</dbReference>
<evidence type="ECO:0008006" key="3">
    <source>
        <dbReference type="Google" id="ProtNLM"/>
    </source>
</evidence>
<protein>
    <recommendedName>
        <fullName evidence="3">DNA repair ATPase</fullName>
    </recommendedName>
</protein>
<gene>
    <name evidence="1" type="ORF">GCM10011430_20790</name>
</gene>
<dbReference type="RefSeq" id="WP_188421469.1">
    <property type="nucleotide sequence ID" value="NZ_BMDP01000003.1"/>
</dbReference>
<evidence type="ECO:0000313" key="2">
    <source>
        <dbReference type="Proteomes" id="UP000627205"/>
    </source>
</evidence>
<dbReference type="Proteomes" id="UP000627205">
    <property type="component" value="Unassembled WGS sequence"/>
</dbReference>
<proteinExistence type="predicted"/>
<comment type="caution">
    <text evidence="1">The sequence shown here is derived from an EMBL/GenBank/DDBJ whole genome shotgun (WGS) entry which is preliminary data.</text>
</comment>
<keyword evidence="2" id="KW-1185">Reference proteome</keyword>
<reference evidence="1" key="2">
    <citation type="submission" date="2020-09" db="EMBL/GenBank/DDBJ databases">
        <authorList>
            <person name="Sun Q."/>
            <person name="Sedlacek I."/>
        </authorList>
    </citation>
    <scope>NUCLEOTIDE SEQUENCE</scope>
    <source>
        <strain evidence="1">CCM 7664</strain>
    </source>
</reference>
<evidence type="ECO:0000313" key="1">
    <source>
        <dbReference type="EMBL" id="GGI54905.1"/>
    </source>
</evidence>
<dbReference type="SUPFAM" id="SSF52540">
    <property type="entry name" value="P-loop containing nucleoside triphosphate hydrolases"/>
    <property type="match status" value="1"/>
</dbReference>
<dbReference type="EMBL" id="BMDP01000003">
    <property type="protein sequence ID" value="GGI54905.1"/>
    <property type="molecule type" value="Genomic_DNA"/>
</dbReference>
<dbReference type="AlphaFoldDB" id="A0A8J3AXA3"/>
<reference evidence="1" key="1">
    <citation type="journal article" date="2014" name="Int. J. Syst. Evol. Microbiol.">
        <title>Complete genome sequence of Corynebacterium casei LMG S-19264T (=DSM 44701T), isolated from a smear-ripened cheese.</title>
        <authorList>
            <consortium name="US DOE Joint Genome Institute (JGI-PGF)"/>
            <person name="Walter F."/>
            <person name="Albersmeier A."/>
            <person name="Kalinowski J."/>
            <person name="Ruckert C."/>
        </authorList>
    </citation>
    <scope>NUCLEOTIDE SEQUENCE</scope>
    <source>
        <strain evidence="1">CCM 7664</strain>
    </source>
</reference>
<accession>A0A8J3AXA3</accession>
<organism evidence="1 2">
    <name type="scientific">Oxalicibacterium solurbis</name>
    <dbReference type="NCBI Taxonomy" id="69280"/>
    <lineage>
        <taxon>Bacteria</taxon>
        <taxon>Pseudomonadati</taxon>
        <taxon>Pseudomonadota</taxon>
        <taxon>Betaproteobacteria</taxon>
        <taxon>Burkholderiales</taxon>
        <taxon>Oxalobacteraceae</taxon>
        <taxon>Oxalicibacterium</taxon>
    </lineage>
</organism>
<sequence>MTDSGIPFRFKRNSKIGEAGAEQDDEYLFQSFLDIGDYEELRNPRSPKRILVGRTGSGKTALLRYLAHKEEHVIELEPENLSLSFISNNTVIRFFEDLGVKLDPFYSLLWKHVIAVELIKKRYGLTTEEKTKSWITNIVDSLKKKDGAKERALLYIKDWGDKFWIETESRIQELTTKLASELKMGMGIEIPVGQLGLKVGADLTEEQKQEIIYRGQNVMKSVQLRELADVIRFLDEDVFIDPQKPYYVTIDKLDEDWVDDSLRYRLIRALIEALKAFQKVENVKIIIALRHDLLLKVFSETAGVGLQEEKYDALILRLRWSQKQIESLLDKRIEVMVRQQYTTRPVRLRELFPEKVGRISFIDYLIQRTALRPRDAILFVNECITRSESAGQVKVQSIFAAESEYSRLRIASLLYEWKRIYPSLKSSIRLLEKTPAEFRLSSINKLLLDNVIEELAMSTEYQDTCTQACSNYLNSENASKHAVVAEFFRVFFQVGLVGLCHEGGSGWLWTQIDTPLVTLGQIKPGTKAQIHAMYHQALNTHYQTERN</sequence>
<dbReference type="InterPro" id="IPR059206">
    <property type="entry name" value="Sll1717-like"/>
</dbReference>
<dbReference type="NCBIfam" id="NF047389">
    <property type="entry name" value="ATPase_Sll1717"/>
    <property type="match status" value="1"/>
</dbReference>
<name>A0A8J3AXA3_9BURK</name>